<gene>
    <name evidence="1" type="ORF">F3Y22_tig00111582pilonHSYRG01433</name>
</gene>
<protein>
    <submittedName>
        <fullName evidence="1">Uncharacterized protein</fullName>
    </submittedName>
</protein>
<sequence length="92" mass="9927">MNALILTEDAKVALRPKPNENGLICGDEIAKVVKGLMEGEEGNSVRTRMKELKEAAAKVLGENGSSTKELSHVANKFIHQALQASRNKKSPS</sequence>
<evidence type="ECO:0000313" key="1">
    <source>
        <dbReference type="EMBL" id="KAE8676872.1"/>
    </source>
</evidence>
<accession>A0A6A2XMZ9</accession>
<dbReference type="AlphaFoldDB" id="A0A6A2XMZ9"/>
<dbReference type="Gene3D" id="3.40.50.2000">
    <property type="entry name" value="Glycogen Phosphorylase B"/>
    <property type="match status" value="1"/>
</dbReference>
<dbReference type="PANTHER" id="PTHR48045">
    <property type="entry name" value="UDP-GLYCOSYLTRANSFERASE 72B1"/>
    <property type="match status" value="1"/>
</dbReference>
<reference evidence="1" key="1">
    <citation type="submission" date="2019-09" db="EMBL/GenBank/DDBJ databases">
        <title>Draft genome information of white flower Hibiscus syriacus.</title>
        <authorList>
            <person name="Kim Y.-M."/>
        </authorList>
    </citation>
    <scope>NUCLEOTIDE SEQUENCE [LARGE SCALE GENOMIC DNA]</scope>
    <source>
        <strain evidence="1">YM2019G1</strain>
    </source>
</reference>
<dbReference type="PANTHER" id="PTHR48045:SF11">
    <property type="entry name" value="UDP-GLYCOSYLTRANSFERASE 72B1"/>
    <property type="match status" value="1"/>
</dbReference>
<dbReference type="SUPFAM" id="SSF53756">
    <property type="entry name" value="UDP-Glycosyltransferase/glycogen phosphorylase"/>
    <property type="match status" value="1"/>
</dbReference>
<organism evidence="1 2">
    <name type="scientific">Hibiscus syriacus</name>
    <name type="common">Rose of Sharon</name>
    <dbReference type="NCBI Taxonomy" id="106335"/>
    <lineage>
        <taxon>Eukaryota</taxon>
        <taxon>Viridiplantae</taxon>
        <taxon>Streptophyta</taxon>
        <taxon>Embryophyta</taxon>
        <taxon>Tracheophyta</taxon>
        <taxon>Spermatophyta</taxon>
        <taxon>Magnoliopsida</taxon>
        <taxon>eudicotyledons</taxon>
        <taxon>Gunneridae</taxon>
        <taxon>Pentapetalae</taxon>
        <taxon>rosids</taxon>
        <taxon>malvids</taxon>
        <taxon>Malvales</taxon>
        <taxon>Malvaceae</taxon>
        <taxon>Malvoideae</taxon>
        <taxon>Hibiscus</taxon>
    </lineage>
</organism>
<comment type="caution">
    <text evidence="1">The sequence shown here is derived from an EMBL/GenBank/DDBJ whole genome shotgun (WGS) entry which is preliminary data.</text>
</comment>
<dbReference type="Proteomes" id="UP000436088">
    <property type="component" value="Unassembled WGS sequence"/>
</dbReference>
<keyword evidence="2" id="KW-1185">Reference proteome</keyword>
<name>A0A6A2XMZ9_HIBSY</name>
<proteinExistence type="predicted"/>
<evidence type="ECO:0000313" key="2">
    <source>
        <dbReference type="Proteomes" id="UP000436088"/>
    </source>
</evidence>
<dbReference type="EMBL" id="VEPZ02001375">
    <property type="protein sequence ID" value="KAE8676872.1"/>
    <property type="molecule type" value="Genomic_DNA"/>
</dbReference>